<sequence length="68" mass="7300">MSRAASVHYKERLQPKDAGERHFPSDSSGEPQSASPGESLPSQRTYPAGDQKHGFAAHSQDAALYVSS</sequence>
<feature type="compositionally biased region" description="Basic and acidic residues" evidence="1">
    <location>
        <begin position="8"/>
        <end position="24"/>
    </location>
</feature>
<protein>
    <submittedName>
        <fullName evidence="2">Uncharacterized protein</fullName>
    </submittedName>
</protein>
<dbReference type="EMBL" id="QUSF01001288">
    <property type="protein sequence ID" value="RLV64120.1"/>
    <property type="molecule type" value="Genomic_DNA"/>
</dbReference>
<dbReference type="AlphaFoldDB" id="A0A3L8QA19"/>
<evidence type="ECO:0000256" key="1">
    <source>
        <dbReference type="SAM" id="MobiDB-lite"/>
    </source>
</evidence>
<reference evidence="2 3" key="1">
    <citation type="journal article" date="2018" name="Proc. R. Soc. B">
        <title>A non-coding region near Follistatin controls head colour polymorphism in the Gouldian finch.</title>
        <authorList>
            <person name="Toomey M.B."/>
            <person name="Marques C.I."/>
            <person name="Andrade P."/>
            <person name="Araujo P.M."/>
            <person name="Sabatino S."/>
            <person name="Gazda M.A."/>
            <person name="Afonso S."/>
            <person name="Lopes R.J."/>
            <person name="Corbo J.C."/>
            <person name="Carneiro M."/>
        </authorList>
    </citation>
    <scope>NUCLEOTIDE SEQUENCE [LARGE SCALE GENOMIC DNA]</scope>
    <source>
        <strain evidence="2">Red01</strain>
        <tissue evidence="2">Muscle</tissue>
    </source>
</reference>
<keyword evidence="3" id="KW-1185">Reference proteome</keyword>
<name>A0A3L8QA19_CHLGU</name>
<proteinExistence type="predicted"/>
<feature type="region of interest" description="Disordered" evidence="1">
    <location>
        <begin position="1"/>
        <end position="68"/>
    </location>
</feature>
<evidence type="ECO:0000313" key="2">
    <source>
        <dbReference type="EMBL" id="RLV64120.1"/>
    </source>
</evidence>
<evidence type="ECO:0000313" key="3">
    <source>
        <dbReference type="Proteomes" id="UP000276834"/>
    </source>
</evidence>
<organism evidence="2 3">
    <name type="scientific">Chloebia gouldiae</name>
    <name type="common">Gouldian finch</name>
    <name type="synonym">Erythrura gouldiae</name>
    <dbReference type="NCBI Taxonomy" id="44316"/>
    <lineage>
        <taxon>Eukaryota</taxon>
        <taxon>Metazoa</taxon>
        <taxon>Chordata</taxon>
        <taxon>Craniata</taxon>
        <taxon>Vertebrata</taxon>
        <taxon>Euteleostomi</taxon>
        <taxon>Archelosauria</taxon>
        <taxon>Archosauria</taxon>
        <taxon>Dinosauria</taxon>
        <taxon>Saurischia</taxon>
        <taxon>Theropoda</taxon>
        <taxon>Coelurosauria</taxon>
        <taxon>Aves</taxon>
        <taxon>Neognathae</taxon>
        <taxon>Neoaves</taxon>
        <taxon>Telluraves</taxon>
        <taxon>Australaves</taxon>
        <taxon>Passeriformes</taxon>
        <taxon>Passeroidea</taxon>
        <taxon>Passeridae</taxon>
        <taxon>Chloebia</taxon>
    </lineage>
</organism>
<comment type="caution">
    <text evidence="2">The sequence shown here is derived from an EMBL/GenBank/DDBJ whole genome shotgun (WGS) entry which is preliminary data.</text>
</comment>
<gene>
    <name evidence="2" type="ORF">DV515_00017574</name>
</gene>
<feature type="compositionally biased region" description="Polar residues" evidence="1">
    <location>
        <begin position="25"/>
        <end position="45"/>
    </location>
</feature>
<dbReference type="Proteomes" id="UP000276834">
    <property type="component" value="Unassembled WGS sequence"/>
</dbReference>
<accession>A0A3L8QA19</accession>